<evidence type="ECO:0000256" key="1">
    <source>
        <dbReference type="ARBA" id="ARBA00001974"/>
    </source>
</evidence>
<dbReference type="GO" id="GO:0051698">
    <property type="term" value="F:saccharopine oxidase activity"/>
    <property type="evidence" value="ECO:0007669"/>
    <property type="project" value="TreeGrafter"/>
</dbReference>
<feature type="domain" description="FAD dependent oxidoreductase" evidence="6">
    <location>
        <begin position="9"/>
        <end position="385"/>
    </location>
</feature>
<dbReference type="Gene3D" id="3.30.9.10">
    <property type="entry name" value="D-Amino Acid Oxidase, subunit A, domain 2"/>
    <property type="match status" value="1"/>
</dbReference>
<evidence type="ECO:0000256" key="5">
    <source>
        <dbReference type="ARBA" id="ARBA00023002"/>
    </source>
</evidence>
<keyword evidence="5" id="KW-0560">Oxidoreductase</keyword>
<evidence type="ECO:0000259" key="6">
    <source>
        <dbReference type="Pfam" id="PF01266"/>
    </source>
</evidence>
<keyword evidence="4" id="KW-0274">FAD</keyword>
<dbReference type="SUPFAM" id="SSF51905">
    <property type="entry name" value="FAD/NAD(P)-binding domain"/>
    <property type="match status" value="1"/>
</dbReference>
<dbReference type="Gene3D" id="3.50.50.60">
    <property type="entry name" value="FAD/NAD(P)-binding domain"/>
    <property type="match status" value="1"/>
</dbReference>
<dbReference type="InterPro" id="IPR036188">
    <property type="entry name" value="FAD/NAD-bd_sf"/>
</dbReference>
<dbReference type="GO" id="GO:0008115">
    <property type="term" value="F:sarcosine oxidase activity"/>
    <property type="evidence" value="ECO:0007669"/>
    <property type="project" value="TreeGrafter"/>
</dbReference>
<comment type="similarity">
    <text evidence="2">Belongs to the MSOX/MTOX family.</text>
</comment>
<dbReference type="PANTHER" id="PTHR10961:SF37">
    <property type="entry name" value="FAD DEPENDENT OXIDOREDUCTASE DOMAIN-CONTAINING PROTEIN"/>
    <property type="match status" value="1"/>
</dbReference>
<dbReference type="EMBL" id="NCSJ02000032">
    <property type="protein sequence ID" value="RFU33658.1"/>
    <property type="molecule type" value="Genomic_DNA"/>
</dbReference>
<evidence type="ECO:0000256" key="3">
    <source>
        <dbReference type="ARBA" id="ARBA00022630"/>
    </source>
</evidence>
<dbReference type="Proteomes" id="UP000258309">
    <property type="component" value="Unassembled WGS sequence"/>
</dbReference>
<dbReference type="InterPro" id="IPR045170">
    <property type="entry name" value="MTOX"/>
</dbReference>
<gene>
    <name evidence="7" type="ORF">B7463_g2708</name>
</gene>
<accession>A0A3E2HJS2</accession>
<dbReference type="OrthoDB" id="2219495at2759"/>
<dbReference type="AlphaFoldDB" id="A0A3E2HJS2"/>
<comment type="caution">
    <text evidence="7">The sequence shown here is derived from an EMBL/GenBank/DDBJ whole genome shotgun (WGS) entry which is preliminary data.</text>
</comment>
<proteinExistence type="inferred from homology"/>
<organism evidence="7 8">
    <name type="scientific">Scytalidium lignicola</name>
    <name type="common">Hyphomycete</name>
    <dbReference type="NCBI Taxonomy" id="5539"/>
    <lineage>
        <taxon>Eukaryota</taxon>
        <taxon>Fungi</taxon>
        <taxon>Dikarya</taxon>
        <taxon>Ascomycota</taxon>
        <taxon>Pezizomycotina</taxon>
        <taxon>Leotiomycetes</taxon>
        <taxon>Leotiomycetes incertae sedis</taxon>
        <taxon>Scytalidium</taxon>
    </lineage>
</organism>
<keyword evidence="8" id="KW-1185">Reference proteome</keyword>
<dbReference type="STRING" id="5539.A0A3E2HJS2"/>
<dbReference type="Pfam" id="PF01266">
    <property type="entry name" value="DAO"/>
    <property type="match status" value="1"/>
</dbReference>
<name>A0A3E2HJS2_SCYLI</name>
<feature type="non-terminal residue" evidence="7">
    <location>
        <position position="422"/>
    </location>
</feature>
<dbReference type="OMA" id="QDFIICA"/>
<evidence type="ECO:0000256" key="4">
    <source>
        <dbReference type="ARBA" id="ARBA00022827"/>
    </source>
</evidence>
<comment type="cofactor">
    <cofactor evidence="1">
        <name>FAD</name>
        <dbReference type="ChEBI" id="CHEBI:57692"/>
    </cofactor>
</comment>
<evidence type="ECO:0000256" key="2">
    <source>
        <dbReference type="ARBA" id="ARBA00010989"/>
    </source>
</evidence>
<feature type="non-terminal residue" evidence="7">
    <location>
        <position position="1"/>
    </location>
</feature>
<evidence type="ECO:0000313" key="7">
    <source>
        <dbReference type="EMBL" id="RFU33658.1"/>
    </source>
</evidence>
<reference evidence="7 8" key="1">
    <citation type="submission" date="2018-05" db="EMBL/GenBank/DDBJ databases">
        <title>Draft genome sequence of Scytalidium lignicola DSM 105466, a ubiquitous saprotrophic fungus.</title>
        <authorList>
            <person name="Buettner E."/>
            <person name="Gebauer A.M."/>
            <person name="Hofrichter M."/>
            <person name="Liers C."/>
            <person name="Kellner H."/>
        </authorList>
    </citation>
    <scope>NUCLEOTIDE SEQUENCE [LARGE SCALE GENOMIC DNA]</scope>
    <source>
        <strain evidence="7 8">DSM 105466</strain>
    </source>
</reference>
<sequence>MADSNTSTYLIVGDGVFGASTAYHLAKAHPDSSIVLMDRTPYPCPLGASYDFNKIIRADYSDITYAKMTLEALEMWKTDPLFRPFFHQSGMVVVDNTGLGRKIIKNYDILKAYSEATLFAPDKMRDLYDGIFANSNYQGIEEVYLNPLSGWAEATAALKSVIESAINHGVKYVEGDVEELILNSDGKCDGVQIKNGKRFLAEKVILCTGAGTAKLLVDSAPNNADLHVGPRMTAVAVVTGNVKLNANQMERFKNMPVFIHSGDVNGQVLPPTVDGLLKFCVDMSFTNNSYHEKSGQRISAPPEESQYEASNTLQMECRRVVEGIYGKELEGFEFDSFRICWDAITPTQDFVICAHPRYEHLYIATAGSFHGWKFLPLIGRYVVQMLDGGLDASLQQRWAWDRPMRGLTQPKGLPRRDLKDLV</sequence>
<dbReference type="GO" id="GO:0050660">
    <property type="term" value="F:flavin adenine dinucleotide binding"/>
    <property type="evidence" value="ECO:0007669"/>
    <property type="project" value="InterPro"/>
</dbReference>
<protein>
    <recommendedName>
        <fullName evidence="6">FAD dependent oxidoreductase domain-containing protein</fullName>
    </recommendedName>
</protein>
<dbReference type="InterPro" id="IPR006076">
    <property type="entry name" value="FAD-dep_OxRdtase"/>
</dbReference>
<keyword evidence="3" id="KW-0285">Flavoprotein</keyword>
<dbReference type="PANTHER" id="PTHR10961">
    <property type="entry name" value="PEROXISOMAL SARCOSINE OXIDASE"/>
    <property type="match status" value="1"/>
</dbReference>
<evidence type="ECO:0000313" key="8">
    <source>
        <dbReference type="Proteomes" id="UP000258309"/>
    </source>
</evidence>